<evidence type="ECO:0000313" key="2">
    <source>
        <dbReference type="WBParaSite" id="ALUE_0000483101-mRNA-1"/>
    </source>
</evidence>
<protein>
    <submittedName>
        <fullName evidence="2">DDE-1 domain-containing protein</fullName>
    </submittedName>
</protein>
<organism evidence="1 2">
    <name type="scientific">Ascaris lumbricoides</name>
    <name type="common">Giant roundworm</name>
    <dbReference type="NCBI Taxonomy" id="6252"/>
    <lineage>
        <taxon>Eukaryota</taxon>
        <taxon>Metazoa</taxon>
        <taxon>Ecdysozoa</taxon>
        <taxon>Nematoda</taxon>
        <taxon>Chromadorea</taxon>
        <taxon>Rhabditida</taxon>
        <taxon>Spirurina</taxon>
        <taxon>Ascaridomorpha</taxon>
        <taxon>Ascaridoidea</taxon>
        <taxon>Ascarididae</taxon>
        <taxon>Ascaris</taxon>
    </lineage>
</organism>
<dbReference type="Proteomes" id="UP000036681">
    <property type="component" value="Unplaced"/>
</dbReference>
<reference evidence="2" key="1">
    <citation type="submission" date="2017-02" db="UniProtKB">
        <authorList>
            <consortium name="WormBaseParasite"/>
        </authorList>
    </citation>
    <scope>IDENTIFICATION</scope>
</reference>
<keyword evidence="1" id="KW-1185">Reference proteome</keyword>
<dbReference type="PANTHER" id="PTHR36944:SF4">
    <property type="entry name" value="CPG4 DOMAIN-CONTAINING PROTEIN"/>
    <property type="match status" value="1"/>
</dbReference>
<dbReference type="WBParaSite" id="ALUE_0000483101-mRNA-1">
    <property type="protein sequence ID" value="ALUE_0000483101-mRNA-1"/>
    <property type="gene ID" value="ALUE_0000483101"/>
</dbReference>
<accession>A0A0M3HRC5</accession>
<dbReference type="PANTHER" id="PTHR36944">
    <property type="entry name" value="PROTEIN CBG02791-RELATED"/>
    <property type="match status" value="1"/>
</dbReference>
<evidence type="ECO:0000313" key="1">
    <source>
        <dbReference type="Proteomes" id="UP000036681"/>
    </source>
</evidence>
<proteinExistence type="predicted"/>
<dbReference type="AlphaFoldDB" id="A0A0M3HRC5"/>
<name>A0A0M3HRC5_ASCLU</name>
<sequence length="300" mass="34034">MQIVMDSTPLSRNDQFGQLSWSQLLQASQNKQLTEKSFHNICIKASRVLFQSKQISTLVHIRMSTSVWKNAKGPPNMEHEYDKHMQDFALFVSITGKRLLLLLIDDGTCHSNDAHKFPLERFQAQTQFPLLKGPKVGPKANGLAWYEPIAMSQCKHEINQSLVGSNLFSEAVVNREQHNIRTRFGSLCRWTDLGHMIKCIEPVTRNGCGEDAARMMLKFITVGFASFEQLYSQLGISDQLPNSCRQLLTLTLSGRTTERRTTSQRHSKFSSGVTRRIQYLSLSPVLLTVVYGSLVTFHML</sequence>